<comment type="caution">
    <text evidence="4">The sequence shown here is derived from an EMBL/GenBank/DDBJ whole genome shotgun (WGS) entry which is preliminary data.</text>
</comment>
<dbReference type="InterPro" id="IPR048389">
    <property type="entry name" value="YciQ-like_C"/>
</dbReference>
<dbReference type="AlphaFoldDB" id="A0A9D2EZ78"/>
<dbReference type="Proteomes" id="UP000824062">
    <property type="component" value="Unassembled WGS sequence"/>
</dbReference>
<accession>A0A9D2EZ78</accession>
<reference evidence="4" key="1">
    <citation type="journal article" date="2021" name="PeerJ">
        <title>Extensive microbial diversity within the chicken gut microbiome revealed by metagenomics and culture.</title>
        <authorList>
            <person name="Gilroy R."/>
            <person name="Ravi A."/>
            <person name="Getino M."/>
            <person name="Pursley I."/>
            <person name="Horton D.L."/>
            <person name="Alikhan N.F."/>
            <person name="Baker D."/>
            <person name="Gharbi K."/>
            <person name="Hall N."/>
            <person name="Watson M."/>
            <person name="Adriaenssens E.M."/>
            <person name="Foster-Nyarko E."/>
            <person name="Jarju S."/>
            <person name="Secka A."/>
            <person name="Antonio M."/>
            <person name="Oren A."/>
            <person name="Chaudhuri R.R."/>
            <person name="La Ragione R."/>
            <person name="Hildebrand F."/>
            <person name="Pallen M.J."/>
        </authorList>
    </citation>
    <scope>NUCLEOTIDE SEQUENCE</scope>
    <source>
        <strain evidence="4">ChiHjej12B11-14209</strain>
    </source>
</reference>
<feature type="transmembrane region" description="Helical" evidence="1">
    <location>
        <begin position="466"/>
        <end position="485"/>
    </location>
</feature>
<keyword evidence="1" id="KW-1133">Transmembrane helix</keyword>
<keyword evidence="1" id="KW-0812">Transmembrane</keyword>
<organism evidence="4 5">
    <name type="scientific">Candidatus Olsenella pullistercoris</name>
    <dbReference type="NCBI Taxonomy" id="2838712"/>
    <lineage>
        <taxon>Bacteria</taxon>
        <taxon>Bacillati</taxon>
        <taxon>Actinomycetota</taxon>
        <taxon>Coriobacteriia</taxon>
        <taxon>Coriobacteriales</taxon>
        <taxon>Atopobiaceae</taxon>
        <taxon>Olsenella</taxon>
    </lineage>
</organism>
<feature type="domain" description="DUF2207" evidence="2">
    <location>
        <begin position="37"/>
        <end position="232"/>
    </location>
</feature>
<reference evidence="4" key="2">
    <citation type="submission" date="2021-04" db="EMBL/GenBank/DDBJ databases">
        <authorList>
            <person name="Gilroy R."/>
        </authorList>
    </citation>
    <scope>NUCLEOTIDE SEQUENCE</scope>
    <source>
        <strain evidence="4">ChiHjej12B11-14209</strain>
    </source>
</reference>
<feature type="domain" description="Predicted membrane protein YciQ-like C-terminal" evidence="3">
    <location>
        <begin position="307"/>
        <end position="573"/>
    </location>
</feature>
<evidence type="ECO:0000259" key="3">
    <source>
        <dbReference type="Pfam" id="PF20990"/>
    </source>
</evidence>
<gene>
    <name evidence="4" type="ORF">IAA19_06090</name>
</gene>
<protein>
    <submittedName>
        <fullName evidence="4">DUF2207 domain-containing protein</fullName>
    </submittedName>
</protein>
<evidence type="ECO:0000313" key="5">
    <source>
        <dbReference type="Proteomes" id="UP000824062"/>
    </source>
</evidence>
<evidence type="ECO:0000313" key="4">
    <source>
        <dbReference type="EMBL" id="HIZ46574.1"/>
    </source>
</evidence>
<evidence type="ECO:0000256" key="1">
    <source>
        <dbReference type="SAM" id="Phobius"/>
    </source>
</evidence>
<name>A0A9D2EZ78_9ACTN</name>
<evidence type="ECO:0000259" key="2">
    <source>
        <dbReference type="Pfam" id="PF09972"/>
    </source>
</evidence>
<keyword evidence="1" id="KW-0472">Membrane</keyword>
<proteinExistence type="predicted"/>
<feature type="transmembrane region" description="Helical" evidence="1">
    <location>
        <begin position="273"/>
        <end position="293"/>
    </location>
</feature>
<sequence>MAKRLVRRAATVLLAVLAIFVGALALPEVALAREYAISDVSIDATVEPDGTLLVTETRTFDFDGSFNGVYWDIPTGYNSSNGKDVEVSVLSAGVGEPGSLTPLTQDFSGSNGTYEVERRGSSGLRVTLYSAQSDESVSFTISYEATGIVTRWEDTGELYWKFVSDGWDVPSENVTCTLHLPVPDGASLDPGQTVRAWGHGPLDATVSFSSDTVDFSVPGVGTDEYAEMRVTFPAEWLSSLDVTAGEALPDILSEEQAAADEANARRAEARASIAAALAIGIGVPVASVAYALVRRAKYNRDFRPRFDDEYFRDVPTDDHPAVLGALYNGGSPESKELVATLMRLTDEGVVRLDRVKTKRRGFLRDKVEEDYRVSWVGELPDAGAGAHAVTARKVDEATLRYLFKGVSGEKDDDGTPDLFFSELEALAKEDPERYSDVFDDWKGEIEGAYLTRFSGKGLKGYGRSSIVLLAVANVFAVVACSFFLVRADAPVWLLLAVVALGIVAVGVGLGLAHGMRDVNRDAIETRAKLEALERWLREFTRLEEAVPTDVVLWNRLLVMAVVLGVAEEVIEQLKVALPEVLEDPYFMPTYGWYLWHGTAHRSAAAALGEGFDSAHHVSTAALASSADSSGGGGGGGFSGGGGGGFGGGGGGGAF</sequence>
<dbReference type="Pfam" id="PF20990">
    <property type="entry name" value="DUF2207_C"/>
    <property type="match status" value="1"/>
</dbReference>
<dbReference type="EMBL" id="DXBM01000050">
    <property type="protein sequence ID" value="HIZ46574.1"/>
    <property type="molecule type" value="Genomic_DNA"/>
</dbReference>
<dbReference type="Pfam" id="PF09972">
    <property type="entry name" value="DUF2207"/>
    <property type="match status" value="1"/>
</dbReference>
<feature type="transmembrane region" description="Helical" evidence="1">
    <location>
        <begin position="491"/>
        <end position="512"/>
    </location>
</feature>
<dbReference type="InterPro" id="IPR018702">
    <property type="entry name" value="DUF2207"/>
</dbReference>